<name>A0A1Q1NIU0_APOLU</name>
<evidence type="ECO:0000256" key="3">
    <source>
        <dbReference type="ARBA" id="ARBA00022692"/>
    </source>
</evidence>
<evidence type="ECO:0000256" key="2">
    <source>
        <dbReference type="ARBA" id="ARBA00022475"/>
    </source>
</evidence>
<keyword evidence="4 8" id="KW-1133">Transmembrane helix</keyword>
<dbReference type="AlphaFoldDB" id="A0A1Q1NIU0"/>
<dbReference type="GO" id="GO:0030425">
    <property type="term" value="C:dendrite"/>
    <property type="evidence" value="ECO:0007669"/>
    <property type="project" value="TreeGrafter"/>
</dbReference>
<evidence type="ECO:0000256" key="8">
    <source>
        <dbReference type="SAM" id="Phobius"/>
    </source>
</evidence>
<dbReference type="GO" id="GO:0030424">
    <property type="term" value="C:axon"/>
    <property type="evidence" value="ECO:0007669"/>
    <property type="project" value="TreeGrafter"/>
</dbReference>
<dbReference type="InterPro" id="IPR013604">
    <property type="entry name" value="7TM_chemorcpt"/>
</dbReference>
<dbReference type="GO" id="GO:0005886">
    <property type="term" value="C:plasma membrane"/>
    <property type="evidence" value="ECO:0007669"/>
    <property type="project" value="UniProtKB-SubCell"/>
</dbReference>
<dbReference type="Pfam" id="PF08395">
    <property type="entry name" value="7tm_7"/>
    <property type="match status" value="1"/>
</dbReference>
<organism evidence="9">
    <name type="scientific">Apolygus lucorum</name>
    <name type="common">Small green plant bug</name>
    <name type="synonym">Lygocoris lucorum</name>
    <dbReference type="NCBI Taxonomy" id="248454"/>
    <lineage>
        <taxon>Eukaryota</taxon>
        <taxon>Metazoa</taxon>
        <taxon>Ecdysozoa</taxon>
        <taxon>Arthropoda</taxon>
        <taxon>Hexapoda</taxon>
        <taxon>Insecta</taxon>
        <taxon>Pterygota</taxon>
        <taxon>Neoptera</taxon>
        <taxon>Paraneoptera</taxon>
        <taxon>Hemiptera</taxon>
        <taxon>Heteroptera</taxon>
        <taxon>Panheteroptera</taxon>
        <taxon>Cimicomorpha</taxon>
        <taxon>Miridae</taxon>
        <taxon>Mirini</taxon>
        <taxon>Apolygus</taxon>
    </lineage>
</organism>
<dbReference type="EMBL" id="KU958198">
    <property type="protein sequence ID" value="AQM56027.1"/>
    <property type="molecule type" value="mRNA"/>
</dbReference>
<dbReference type="GO" id="GO:0008049">
    <property type="term" value="P:male courtship behavior"/>
    <property type="evidence" value="ECO:0007669"/>
    <property type="project" value="TreeGrafter"/>
</dbReference>
<keyword evidence="6 9" id="KW-0675">Receptor</keyword>
<protein>
    <submittedName>
        <fullName evidence="9">Olfactory receptor</fullName>
    </submittedName>
</protein>
<keyword evidence="3 8" id="KW-0812">Transmembrane</keyword>
<evidence type="ECO:0000313" key="9">
    <source>
        <dbReference type="EMBL" id="AQM56027.1"/>
    </source>
</evidence>
<dbReference type="GO" id="GO:0050909">
    <property type="term" value="P:sensory perception of taste"/>
    <property type="evidence" value="ECO:0007669"/>
    <property type="project" value="InterPro"/>
</dbReference>
<dbReference type="GO" id="GO:0043025">
    <property type="term" value="C:neuronal cell body"/>
    <property type="evidence" value="ECO:0007669"/>
    <property type="project" value="TreeGrafter"/>
</dbReference>
<evidence type="ECO:0000256" key="1">
    <source>
        <dbReference type="ARBA" id="ARBA00004651"/>
    </source>
</evidence>
<sequence length="69" mass="8016">MIKTFYEKLFRVVWEKNLVSNKKLVLYLTIQRKVKFSACGFFTLGCPLFTSIIASATTYLVILLQFDQS</sequence>
<dbReference type="PANTHER" id="PTHR21143">
    <property type="entry name" value="INVERTEBRATE GUSTATORY RECEPTOR"/>
    <property type="match status" value="1"/>
</dbReference>
<keyword evidence="7" id="KW-0807">Transducer</keyword>
<feature type="transmembrane region" description="Helical" evidence="8">
    <location>
        <begin position="41"/>
        <end position="66"/>
    </location>
</feature>
<proteinExistence type="evidence at transcript level"/>
<reference evidence="9" key="2">
    <citation type="submission" date="2016-03" db="EMBL/GenBank/DDBJ databases">
        <authorList>
            <person name="Ploux O."/>
        </authorList>
    </citation>
    <scope>NUCLEOTIDE SEQUENCE</scope>
</reference>
<reference evidence="9" key="1">
    <citation type="journal article" date="2016" name="Sci. Rep.">
        <title>Identification and expression analysis of an olfactory receptor gene family in green plant bug Apolygus lucorum (Meyer-Dur).</title>
        <authorList>
            <person name="An X.K."/>
            <person name="Sun L."/>
            <person name="Liu H.W."/>
            <person name="Liu D.F."/>
            <person name="Ding Y.X."/>
            <person name="Li L.M."/>
            <person name="Zhang Y.J."/>
            <person name="Guo Y.Y."/>
        </authorList>
    </citation>
    <scope>NUCLEOTIDE SEQUENCE</scope>
</reference>
<dbReference type="GO" id="GO:0007635">
    <property type="term" value="P:chemosensory behavior"/>
    <property type="evidence" value="ECO:0007669"/>
    <property type="project" value="TreeGrafter"/>
</dbReference>
<dbReference type="PANTHER" id="PTHR21143:SF104">
    <property type="entry name" value="GUSTATORY RECEPTOR 8A-RELATED"/>
    <property type="match status" value="1"/>
</dbReference>
<evidence type="ECO:0000256" key="6">
    <source>
        <dbReference type="ARBA" id="ARBA00023170"/>
    </source>
</evidence>
<evidence type="ECO:0000256" key="4">
    <source>
        <dbReference type="ARBA" id="ARBA00022989"/>
    </source>
</evidence>
<keyword evidence="2" id="KW-1003">Cell membrane</keyword>
<dbReference type="GO" id="GO:0007165">
    <property type="term" value="P:signal transduction"/>
    <property type="evidence" value="ECO:0007669"/>
    <property type="project" value="UniProtKB-KW"/>
</dbReference>
<evidence type="ECO:0000256" key="7">
    <source>
        <dbReference type="ARBA" id="ARBA00023224"/>
    </source>
</evidence>
<accession>A0A1Q1NIU0</accession>
<keyword evidence="5 8" id="KW-0472">Membrane</keyword>
<comment type="subcellular location">
    <subcellularLocation>
        <location evidence="1">Cell membrane</location>
        <topology evidence="1">Multi-pass membrane protein</topology>
    </subcellularLocation>
</comment>
<gene>
    <name evidence="9" type="primary">OR19</name>
</gene>
<evidence type="ECO:0000256" key="5">
    <source>
        <dbReference type="ARBA" id="ARBA00023136"/>
    </source>
</evidence>